<dbReference type="AlphaFoldDB" id="A0A4Y2FKU9"/>
<evidence type="ECO:0000313" key="3">
    <source>
        <dbReference type="Proteomes" id="UP000499080"/>
    </source>
</evidence>
<keyword evidence="3" id="KW-1185">Reference proteome</keyword>
<accession>A0A4Y2FKU9</accession>
<evidence type="ECO:0000313" key="2">
    <source>
        <dbReference type="EMBL" id="GBM42110.1"/>
    </source>
</evidence>
<sequence>MLRKNKKKQATPSAVARAASCTEAEHNQSIKYMQKEEGRKEKQAEADRKEQELRMELLREKIKLTKTKTLIHEKLLELMDKNPSCLSILKNVLSEE</sequence>
<gene>
    <name evidence="2" type="ORF">AVEN_260272_1</name>
</gene>
<evidence type="ECO:0000256" key="1">
    <source>
        <dbReference type="SAM" id="MobiDB-lite"/>
    </source>
</evidence>
<reference evidence="2 3" key="1">
    <citation type="journal article" date="2019" name="Sci. Rep.">
        <title>Orb-weaving spider Araneus ventricosus genome elucidates the spidroin gene catalogue.</title>
        <authorList>
            <person name="Kono N."/>
            <person name="Nakamura H."/>
            <person name="Ohtoshi R."/>
            <person name="Moran D.A.P."/>
            <person name="Shinohara A."/>
            <person name="Yoshida Y."/>
            <person name="Fujiwara M."/>
            <person name="Mori M."/>
            <person name="Tomita M."/>
            <person name="Arakawa K."/>
        </authorList>
    </citation>
    <scope>NUCLEOTIDE SEQUENCE [LARGE SCALE GENOMIC DNA]</scope>
</reference>
<dbReference type="Proteomes" id="UP000499080">
    <property type="component" value="Unassembled WGS sequence"/>
</dbReference>
<comment type="caution">
    <text evidence="2">The sequence shown here is derived from an EMBL/GenBank/DDBJ whole genome shotgun (WGS) entry which is preliminary data.</text>
</comment>
<protein>
    <submittedName>
        <fullName evidence="2">Uncharacterized protein</fullName>
    </submittedName>
</protein>
<feature type="compositionally biased region" description="Basic and acidic residues" evidence="1">
    <location>
        <begin position="23"/>
        <end position="50"/>
    </location>
</feature>
<feature type="region of interest" description="Disordered" evidence="1">
    <location>
        <begin position="1"/>
        <end position="50"/>
    </location>
</feature>
<name>A0A4Y2FKU9_ARAVE</name>
<dbReference type="EMBL" id="BGPR01000986">
    <property type="protein sequence ID" value="GBM42110.1"/>
    <property type="molecule type" value="Genomic_DNA"/>
</dbReference>
<proteinExistence type="predicted"/>
<organism evidence="2 3">
    <name type="scientific">Araneus ventricosus</name>
    <name type="common">Orbweaver spider</name>
    <name type="synonym">Epeira ventricosa</name>
    <dbReference type="NCBI Taxonomy" id="182803"/>
    <lineage>
        <taxon>Eukaryota</taxon>
        <taxon>Metazoa</taxon>
        <taxon>Ecdysozoa</taxon>
        <taxon>Arthropoda</taxon>
        <taxon>Chelicerata</taxon>
        <taxon>Arachnida</taxon>
        <taxon>Araneae</taxon>
        <taxon>Araneomorphae</taxon>
        <taxon>Entelegynae</taxon>
        <taxon>Araneoidea</taxon>
        <taxon>Araneidae</taxon>
        <taxon>Araneus</taxon>
    </lineage>
</organism>